<dbReference type="PANTHER" id="PTHR46796:SF6">
    <property type="entry name" value="ARAC SUBFAMILY"/>
    <property type="match status" value="1"/>
</dbReference>
<dbReference type="Gene3D" id="1.10.10.60">
    <property type="entry name" value="Homeodomain-like"/>
    <property type="match status" value="1"/>
</dbReference>
<dbReference type="Proteomes" id="UP001499882">
    <property type="component" value="Unassembled WGS sequence"/>
</dbReference>
<dbReference type="SMART" id="SM00342">
    <property type="entry name" value="HTH_ARAC"/>
    <property type="match status" value="1"/>
</dbReference>
<dbReference type="Pfam" id="PF12833">
    <property type="entry name" value="HTH_18"/>
    <property type="match status" value="1"/>
</dbReference>
<dbReference type="RefSeq" id="WP_345526798.1">
    <property type="nucleotide sequence ID" value="NZ_BAABKN010000014.1"/>
</dbReference>
<organism evidence="5 6">
    <name type="scientific">Nocardioides endophyticus</name>
    <dbReference type="NCBI Taxonomy" id="1353775"/>
    <lineage>
        <taxon>Bacteria</taxon>
        <taxon>Bacillati</taxon>
        <taxon>Actinomycetota</taxon>
        <taxon>Actinomycetes</taxon>
        <taxon>Propionibacteriales</taxon>
        <taxon>Nocardioidaceae</taxon>
        <taxon>Nocardioides</taxon>
    </lineage>
</organism>
<reference evidence="6" key="1">
    <citation type="journal article" date="2019" name="Int. J. Syst. Evol. Microbiol.">
        <title>The Global Catalogue of Microorganisms (GCM) 10K type strain sequencing project: providing services to taxonomists for standard genome sequencing and annotation.</title>
        <authorList>
            <consortium name="The Broad Institute Genomics Platform"/>
            <consortium name="The Broad Institute Genome Sequencing Center for Infectious Disease"/>
            <person name="Wu L."/>
            <person name="Ma J."/>
        </authorList>
    </citation>
    <scope>NUCLEOTIDE SEQUENCE [LARGE SCALE GENOMIC DNA]</scope>
    <source>
        <strain evidence="6">JCM 18532</strain>
    </source>
</reference>
<comment type="caution">
    <text evidence="5">The sequence shown here is derived from an EMBL/GenBank/DDBJ whole genome shotgun (WGS) entry which is preliminary data.</text>
</comment>
<dbReference type="Pfam" id="PF14525">
    <property type="entry name" value="AraC_binding_2"/>
    <property type="match status" value="1"/>
</dbReference>
<feature type="domain" description="HTH araC/xylS-type" evidence="4">
    <location>
        <begin position="206"/>
        <end position="307"/>
    </location>
</feature>
<evidence type="ECO:0000259" key="4">
    <source>
        <dbReference type="PROSITE" id="PS01124"/>
    </source>
</evidence>
<dbReference type="PROSITE" id="PS01124">
    <property type="entry name" value="HTH_ARAC_FAMILY_2"/>
    <property type="match status" value="1"/>
</dbReference>
<evidence type="ECO:0000313" key="6">
    <source>
        <dbReference type="Proteomes" id="UP001499882"/>
    </source>
</evidence>
<dbReference type="EMBL" id="BAABKN010000014">
    <property type="protein sequence ID" value="GAA4737418.1"/>
    <property type="molecule type" value="Genomic_DNA"/>
</dbReference>
<dbReference type="InterPro" id="IPR035418">
    <property type="entry name" value="AraC-bd_2"/>
</dbReference>
<evidence type="ECO:0000256" key="1">
    <source>
        <dbReference type="ARBA" id="ARBA00023015"/>
    </source>
</evidence>
<proteinExistence type="predicted"/>
<dbReference type="InterPro" id="IPR050204">
    <property type="entry name" value="AraC_XylS_family_regulators"/>
</dbReference>
<protein>
    <submittedName>
        <fullName evidence="5">Helix-turn-helix domain-containing protein</fullName>
    </submittedName>
</protein>
<evidence type="ECO:0000256" key="2">
    <source>
        <dbReference type="ARBA" id="ARBA00023125"/>
    </source>
</evidence>
<evidence type="ECO:0000313" key="5">
    <source>
        <dbReference type="EMBL" id="GAA4737418.1"/>
    </source>
</evidence>
<dbReference type="InterPro" id="IPR009057">
    <property type="entry name" value="Homeodomain-like_sf"/>
</dbReference>
<keyword evidence="2" id="KW-0238">DNA-binding</keyword>
<gene>
    <name evidence="5" type="ORF">GCM10023350_21780</name>
</gene>
<keyword evidence="1" id="KW-0805">Transcription regulation</keyword>
<keyword evidence="3" id="KW-0804">Transcription</keyword>
<evidence type="ECO:0000256" key="3">
    <source>
        <dbReference type="ARBA" id="ARBA00023163"/>
    </source>
</evidence>
<dbReference type="InterPro" id="IPR018060">
    <property type="entry name" value="HTH_AraC"/>
</dbReference>
<keyword evidence="6" id="KW-1185">Reference proteome</keyword>
<dbReference type="InterPro" id="IPR018062">
    <property type="entry name" value="HTH_AraC-typ_CS"/>
</dbReference>
<accession>A0ABP8YR49</accession>
<dbReference type="PANTHER" id="PTHR46796">
    <property type="entry name" value="HTH-TYPE TRANSCRIPTIONAL ACTIVATOR RHAS-RELATED"/>
    <property type="match status" value="1"/>
</dbReference>
<name>A0ABP8YR49_9ACTN</name>
<dbReference type="SUPFAM" id="SSF46689">
    <property type="entry name" value="Homeodomain-like"/>
    <property type="match status" value="1"/>
</dbReference>
<dbReference type="PROSITE" id="PS00041">
    <property type="entry name" value="HTH_ARAC_FAMILY_1"/>
    <property type="match status" value="1"/>
</dbReference>
<sequence length="314" mass="35072">MEVDTRAVPSRERLEYWHHSVSDRFVPLLATPTSGELHGRIRSVEIAETRARRIAGIEHRFQRRIRDIERSVGTEQLNLVFVNRGETVVEQDARTATIRPGDFLFYDSSRPFEFRTHGAFDYTILLMPKHRLGLSAQVYEACTARPQSCRNPIGASARSLTSSLVGSTTLDIDDHRQLALQEAVLRAVASLIPTADIRPPAEMFVALARAHIRRNLFDPGMSPATVAQAVGISVSYLHRLFSNEQETVAALIREERLQAAMRRLTSPAHASESISDIGRACGLEDPAHFSRVVRARFGVAPRELRLKGFPPTCS</sequence>